<evidence type="ECO:0000256" key="5">
    <source>
        <dbReference type="ARBA" id="ARBA00023274"/>
    </source>
</evidence>
<dbReference type="NCBIfam" id="NF000612">
    <property type="entry name" value="PRK00019.1"/>
    <property type="match status" value="1"/>
</dbReference>
<dbReference type="GO" id="GO:0019843">
    <property type="term" value="F:rRNA binding"/>
    <property type="evidence" value="ECO:0007669"/>
    <property type="project" value="UniProtKB-KW"/>
</dbReference>
<dbReference type="GO" id="GO:0046872">
    <property type="term" value="F:metal ion binding"/>
    <property type="evidence" value="ECO:0007669"/>
    <property type="project" value="UniProtKB-KW"/>
</dbReference>
<keyword evidence="3 7" id="KW-0694">RNA-binding</keyword>
<keyword evidence="5 7" id="KW-0687">Ribonucleoprotein</keyword>
<evidence type="ECO:0000256" key="7">
    <source>
        <dbReference type="HAMAP-Rule" id="MF_00501"/>
    </source>
</evidence>
<dbReference type="HAMAP" id="MF_00501">
    <property type="entry name" value="Ribosomal_bL31_1"/>
    <property type="match status" value="1"/>
</dbReference>
<comment type="subunit">
    <text evidence="7">Part of the 50S ribosomal subunit.</text>
</comment>
<comment type="caution">
    <text evidence="8">The sequence shown here is derived from an EMBL/GenBank/DDBJ whole genome shotgun (WGS) entry which is preliminary data.</text>
</comment>
<protein>
    <recommendedName>
        <fullName evidence="6 7">Large ribosomal subunit protein bL31</fullName>
    </recommendedName>
</protein>
<name>A0A2M8KDQ2_9BACT</name>
<evidence type="ECO:0000256" key="3">
    <source>
        <dbReference type="ARBA" id="ARBA00022884"/>
    </source>
</evidence>
<dbReference type="InterPro" id="IPR042105">
    <property type="entry name" value="Ribosomal_bL31_sf"/>
</dbReference>
<dbReference type="GO" id="GO:0006412">
    <property type="term" value="P:translation"/>
    <property type="evidence" value="ECO:0007669"/>
    <property type="project" value="UniProtKB-UniRule"/>
</dbReference>
<keyword evidence="7" id="KW-0479">Metal-binding</keyword>
<comment type="function">
    <text evidence="7">Binds the 23S rRNA.</text>
</comment>
<keyword evidence="4 7" id="KW-0689">Ribosomal protein</keyword>
<comment type="cofactor">
    <cofactor evidence="7">
        <name>Zn(2+)</name>
        <dbReference type="ChEBI" id="CHEBI:29105"/>
    </cofactor>
    <text evidence="7">Binds 1 zinc ion per subunit.</text>
</comment>
<dbReference type="PRINTS" id="PR01249">
    <property type="entry name" value="RIBOSOMALL31"/>
</dbReference>
<sequence length="98" mass="11095">MKKDIHPQYYPKAKVDCACGNTFTVGATKSEFSIEICSNCHPFYSGKEKMIDSAGRVDRFKKRIAKKDLIKAPAKKTEKISKKLAEDKIVKSVRITKK</sequence>
<dbReference type="PANTHER" id="PTHR33280">
    <property type="entry name" value="50S RIBOSOMAL PROTEIN L31, CHLOROPLASTIC"/>
    <property type="match status" value="1"/>
</dbReference>
<accession>A0A2M8KDQ2</accession>
<evidence type="ECO:0000313" key="9">
    <source>
        <dbReference type="Proteomes" id="UP000231450"/>
    </source>
</evidence>
<dbReference type="Pfam" id="PF01197">
    <property type="entry name" value="Ribosomal_L31"/>
    <property type="match status" value="1"/>
</dbReference>
<dbReference type="GO" id="GO:0005840">
    <property type="term" value="C:ribosome"/>
    <property type="evidence" value="ECO:0007669"/>
    <property type="project" value="UniProtKB-KW"/>
</dbReference>
<feature type="binding site" evidence="7">
    <location>
        <position position="19"/>
    </location>
    <ligand>
        <name>Zn(2+)</name>
        <dbReference type="ChEBI" id="CHEBI:29105"/>
    </ligand>
</feature>
<dbReference type="AlphaFoldDB" id="A0A2M8KDQ2"/>
<feature type="binding site" evidence="7">
    <location>
        <position position="17"/>
    </location>
    <ligand>
        <name>Zn(2+)</name>
        <dbReference type="ChEBI" id="CHEBI:29105"/>
    </ligand>
</feature>
<dbReference type="GO" id="GO:1990904">
    <property type="term" value="C:ribonucleoprotein complex"/>
    <property type="evidence" value="ECO:0007669"/>
    <property type="project" value="UniProtKB-KW"/>
</dbReference>
<dbReference type="PROSITE" id="PS01143">
    <property type="entry name" value="RIBOSOMAL_L31"/>
    <property type="match status" value="1"/>
</dbReference>
<dbReference type="InterPro" id="IPR027491">
    <property type="entry name" value="Ribosomal_bL31_A"/>
</dbReference>
<feature type="binding site" evidence="7">
    <location>
        <position position="37"/>
    </location>
    <ligand>
        <name>Zn(2+)</name>
        <dbReference type="ChEBI" id="CHEBI:29105"/>
    </ligand>
</feature>
<evidence type="ECO:0000313" key="8">
    <source>
        <dbReference type="EMBL" id="PJE58052.1"/>
    </source>
</evidence>
<dbReference type="NCBIfam" id="TIGR00105">
    <property type="entry name" value="L31"/>
    <property type="match status" value="1"/>
</dbReference>
<dbReference type="PANTHER" id="PTHR33280:SF1">
    <property type="entry name" value="LARGE RIBOSOMAL SUBUNIT PROTEIN BL31C"/>
    <property type="match status" value="1"/>
</dbReference>
<evidence type="ECO:0000256" key="6">
    <source>
        <dbReference type="ARBA" id="ARBA00035687"/>
    </source>
</evidence>
<keyword evidence="7" id="KW-0862">Zinc</keyword>
<dbReference type="SUPFAM" id="SSF143800">
    <property type="entry name" value="L28p-like"/>
    <property type="match status" value="1"/>
</dbReference>
<gene>
    <name evidence="7" type="primary">rpmE</name>
    <name evidence="8" type="ORF">COU81_02790</name>
</gene>
<feature type="binding site" evidence="7">
    <location>
        <position position="40"/>
    </location>
    <ligand>
        <name>Zn(2+)</name>
        <dbReference type="ChEBI" id="CHEBI:29105"/>
    </ligand>
</feature>
<organism evidence="8 9">
    <name type="scientific">Candidatus Portnoybacteria bacterium CG10_big_fil_rev_8_21_14_0_10_36_7</name>
    <dbReference type="NCBI Taxonomy" id="1974812"/>
    <lineage>
        <taxon>Bacteria</taxon>
        <taxon>Candidatus Portnoyibacteriota</taxon>
    </lineage>
</organism>
<keyword evidence="2 7" id="KW-0699">rRNA-binding</keyword>
<evidence type="ECO:0000256" key="4">
    <source>
        <dbReference type="ARBA" id="ARBA00022980"/>
    </source>
</evidence>
<dbReference type="InterPro" id="IPR002150">
    <property type="entry name" value="Ribosomal_bL31"/>
</dbReference>
<dbReference type="EMBL" id="PFDW01000060">
    <property type="protein sequence ID" value="PJE58052.1"/>
    <property type="molecule type" value="Genomic_DNA"/>
</dbReference>
<comment type="similarity">
    <text evidence="1 7">Belongs to the bacterial ribosomal protein bL31 family. Type A subfamily.</text>
</comment>
<proteinExistence type="inferred from homology"/>
<dbReference type="InterPro" id="IPR034704">
    <property type="entry name" value="Ribosomal_bL28/bL31-like_sf"/>
</dbReference>
<evidence type="ECO:0000256" key="1">
    <source>
        <dbReference type="ARBA" id="ARBA00009296"/>
    </source>
</evidence>
<evidence type="ECO:0000256" key="2">
    <source>
        <dbReference type="ARBA" id="ARBA00022730"/>
    </source>
</evidence>
<dbReference type="Gene3D" id="4.10.830.30">
    <property type="entry name" value="Ribosomal protein L31"/>
    <property type="match status" value="1"/>
</dbReference>
<reference evidence="9" key="1">
    <citation type="submission" date="2017-09" db="EMBL/GenBank/DDBJ databases">
        <title>Depth-based differentiation of microbial function through sediment-hosted aquifers and enrichment of novel symbionts in the deep terrestrial subsurface.</title>
        <authorList>
            <person name="Probst A.J."/>
            <person name="Ladd B."/>
            <person name="Jarett J.K."/>
            <person name="Geller-Mcgrath D.E."/>
            <person name="Sieber C.M.K."/>
            <person name="Emerson J.B."/>
            <person name="Anantharaman K."/>
            <person name="Thomas B.C."/>
            <person name="Malmstrom R."/>
            <person name="Stieglmeier M."/>
            <person name="Klingl A."/>
            <person name="Woyke T."/>
            <person name="Ryan C.M."/>
            <person name="Banfield J.F."/>
        </authorList>
    </citation>
    <scope>NUCLEOTIDE SEQUENCE [LARGE SCALE GENOMIC DNA]</scope>
</reference>
<dbReference type="Proteomes" id="UP000231450">
    <property type="component" value="Unassembled WGS sequence"/>
</dbReference>
<dbReference type="GO" id="GO:0003735">
    <property type="term" value="F:structural constituent of ribosome"/>
    <property type="evidence" value="ECO:0007669"/>
    <property type="project" value="InterPro"/>
</dbReference>